<feature type="transmembrane region" description="Helical" evidence="5">
    <location>
        <begin position="117"/>
        <end position="138"/>
    </location>
</feature>
<organism evidence="7 8">
    <name type="scientific">Halpernia frigidisoli</name>
    <dbReference type="NCBI Taxonomy" id="1125876"/>
    <lineage>
        <taxon>Bacteria</taxon>
        <taxon>Pseudomonadati</taxon>
        <taxon>Bacteroidota</taxon>
        <taxon>Flavobacteriia</taxon>
        <taxon>Flavobacteriales</taxon>
        <taxon>Weeksellaceae</taxon>
        <taxon>Chryseobacterium group</taxon>
        <taxon>Halpernia</taxon>
    </lineage>
</organism>
<evidence type="ECO:0000256" key="2">
    <source>
        <dbReference type="ARBA" id="ARBA00022692"/>
    </source>
</evidence>
<feature type="domain" description="RDD" evidence="6">
    <location>
        <begin position="18"/>
        <end position="150"/>
    </location>
</feature>
<feature type="transmembrane region" description="Helical" evidence="5">
    <location>
        <begin position="67"/>
        <end position="86"/>
    </location>
</feature>
<dbReference type="EMBL" id="FOQT01000005">
    <property type="protein sequence ID" value="SFI55549.1"/>
    <property type="molecule type" value="Genomic_DNA"/>
</dbReference>
<dbReference type="GO" id="GO:0016020">
    <property type="term" value="C:membrane"/>
    <property type="evidence" value="ECO:0007669"/>
    <property type="project" value="UniProtKB-SubCell"/>
</dbReference>
<dbReference type="OrthoDB" id="9814143at2"/>
<comment type="subcellular location">
    <subcellularLocation>
        <location evidence="1">Membrane</location>
        <topology evidence="1">Multi-pass membrane protein</topology>
    </subcellularLocation>
</comment>
<evidence type="ECO:0000256" key="4">
    <source>
        <dbReference type="ARBA" id="ARBA00023136"/>
    </source>
</evidence>
<reference evidence="7 8" key="1">
    <citation type="submission" date="2016-10" db="EMBL/GenBank/DDBJ databases">
        <authorList>
            <person name="de Groot N.N."/>
        </authorList>
    </citation>
    <scope>NUCLEOTIDE SEQUENCE [LARGE SCALE GENOMIC DNA]</scope>
    <source>
        <strain evidence="7 8">DSM 26000</strain>
    </source>
</reference>
<keyword evidence="8" id="KW-1185">Reference proteome</keyword>
<keyword evidence="4 5" id="KW-0472">Membrane</keyword>
<feature type="transmembrane region" description="Helical" evidence="5">
    <location>
        <begin position="25"/>
        <end position="47"/>
    </location>
</feature>
<evidence type="ECO:0000256" key="5">
    <source>
        <dbReference type="SAM" id="Phobius"/>
    </source>
</evidence>
<dbReference type="STRING" id="1125876.SAMN05443292_2946"/>
<proteinExistence type="predicted"/>
<sequence>MSQIAINTSQNVNINFLTASVGERIAAFFIDMAIKILYILIVFYVFFKFLDLSAYFTTMDRWSQGTILLIIYSPVIFYTLVLESLMEGQTFGKKLMNIKVVKIDGYQATFSDYLMRWFFRLVDIWSNSGVIGLVSAVISKNNQRLGDMVSGCSVITLKNKVNISHTILENLKQDYIPTFPTVISLSDNDMRIIKENYQKALKVDDRELMTKLSNKIKGILKVQIDSGNFAERQFIQVVIKDYNFYTGKDVI</sequence>
<evidence type="ECO:0000259" key="6">
    <source>
        <dbReference type="Pfam" id="PF06271"/>
    </source>
</evidence>
<dbReference type="PANTHER" id="PTHR38480">
    <property type="entry name" value="SLR0254 PROTEIN"/>
    <property type="match status" value="1"/>
</dbReference>
<dbReference type="InterPro" id="IPR010432">
    <property type="entry name" value="RDD"/>
</dbReference>
<accession>A0A1I3J5T8</accession>
<evidence type="ECO:0000256" key="1">
    <source>
        <dbReference type="ARBA" id="ARBA00004141"/>
    </source>
</evidence>
<name>A0A1I3J5T8_9FLAO</name>
<dbReference type="Pfam" id="PF06271">
    <property type="entry name" value="RDD"/>
    <property type="match status" value="1"/>
</dbReference>
<keyword evidence="2 5" id="KW-0812">Transmembrane</keyword>
<keyword evidence="3 5" id="KW-1133">Transmembrane helix</keyword>
<protein>
    <submittedName>
        <fullName evidence="7">Uncharacterized membrane protein YckC, RDD family</fullName>
    </submittedName>
</protein>
<dbReference type="Proteomes" id="UP000198931">
    <property type="component" value="Unassembled WGS sequence"/>
</dbReference>
<dbReference type="PANTHER" id="PTHR38480:SF1">
    <property type="entry name" value="SLR0254 PROTEIN"/>
    <property type="match status" value="1"/>
</dbReference>
<evidence type="ECO:0000313" key="7">
    <source>
        <dbReference type="EMBL" id="SFI55549.1"/>
    </source>
</evidence>
<evidence type="ECO:0000256" key="3">
    <source>
        <dbReference type="ARBA" id="ARBA00022989"/>
    </source>
</evidence>
<evidence type="ECO:0000313" key="8">
    <source>
        <dbReference type="Proteomes" id="UP000198931"/>
    </source>
</evidence>
<dbReference type="RefSeq" id="WP_090082598.1">
    <property type="nucleotide sequence ID" value="NZ_FOQT01000005.1"/>
</dbReference>
<gene>
    <name evidence="7" type="ORF">SAMN05443292_2946</name>
</gene>
<dbReference type="AlphaFoldDB" id="A0A1I3J5T8"/>